<protein>
    <submittedName>
        <fullName evidence="1">Uncharacterized protein</fullName>
    </submittedName>
</protein>
<organism evidence="1 2">
    <name type="scientific">Caenorhabditis japonica</name>
    <dbReference type="NCBI Taxonomy" id="281687"/>
    <lineage>
        <taxon>Eukaryota</taxon>
        <taxon>Metazoa</taxon>
        <taxon>Ecdysozoa</taxon>
        <taxon>Nematoda</taxon>
        <taxon>Chromadorea</taxon>
        <taxon>Rhabditida</taxon>
        <taxon>Rhabditina</taxon>
        <taxon>Rhabditomorpha</taxon>
        <taxon>Rhabditoidea</taxon>
        <taxon>Rhabditidae</taxon>
        <taxon>Peloderinae</taxon>
        <taxon>Caenorhabditis</taxon>
    </lineage>
</organism>
<evidence type="ECO:0000313" key="1">
    <source>
        <dbReference type="EnsemblMetazoa" id="CJA13877b.1"/>
    </source>
</evidence>
<reference evidence="1" key="2">
    <citation type="submission" date="2022-06" db="UniProtKB">
        <authorList>
            <consortium name="EnsemblMetazoa"/>
        </authorList>
    </citation>
    <scope>IDENTIFICATION</scope>
    <source>
        <strain evidence="1">DF5081</strain>
    </source>
</reference>
<sequence>MSILRALEFGQIYDLLNLLPDGCHGISEQIREQIVAVE</sequence>
<proteinExistence type="predicted"/>
<keyword evidence="2" id="KW-1185">Reference proteome</keyword>
<evidence type="ECO:0000313" key="2">
    <source>
        <dbReference type="Proteomes" id="UP000005237"/>
    </source>
</evidence>
<reference evidence="2" key="1">
    <citation type="submission" date="2010-08" db="EMBL/GenBank/DDBJ databases">
        <authorList>
            <consortium name="Caenorhabditis japonica Sequencing Consortium"/>
            <person name="Wilson R.K."/>
        </authorList>
    </citation>
    <scope>NUCLEOTIDE SEQUENCE [LARGE SCALE GENOMIC DNA]</scope>
    <source>
        <strain evidence="2">DF5081</strain>
    </source>
</reference>
<accession>A0A8R1DY64</accession>
<dbReference type="EnsemblMetazoa" id="CJA13877b.1">
    <property type="protein sequence ID" value="CJA13877b.1"/>
    <property type="gene ID" value="WBGene00133081"/>
</dbReference>
<name>A0A8R1DY64_CAEJA</name>
<dbReference type="Proteomes" id="UP000005237">
    <property type="component" value="Unassembled WGS sequence"/>
</dbReference>
<dbReference type="AlphaFoldDB" id="A0A8R1DY64"/>